<dbReference type="AlphaFoldDB" id="A0A9X3XF62"/>
<evidence type="ECO:0000313" key="5">
    <source>
        <dbReference type="Proteomes" id="UP001151081"/>
    </source>
</evidence>
<reference evidence="4 5" key="1">
    <citation type="submission" date="2021-04" db="EMBL/GenBank/DDBJ databases">
        <title>Genome analysis of Polyangium sp.</title>
        <authorList>
            <person name="Li Y."/>
            <person name="Wang J."/>
        </authorList>
    </citation>
    <scope>NUCLEOTIDE SEQUENCE [LARGE SCALE GENOMIC DNA]</scope>
    <source>
        <strain evidence="4 5">SDU14</strain>
    </source>
</reference>
<evidence type="ECO:0000256" key="2">
    <source>
        <dbReference type="RuleBase" id="RU003860"/>
    </source>
</evidence>
<protein>
    <submittedName>
        <fullName evidence="4">BolA family transcriptional regulator</fullName>
    </submittedName>
</protein>
<dbReference type="InterPro" id="IPR050961">
    <property type="entry name" value="BolA/IbaG_stress_morph_reg"/>
</dbReference>
<comment type="similarity">
    <text evidence="1 2">Belongs to the BolA/IbaG family.</text>
</comment>
<dbReference type="RefSeq" id="WP_272426000.1">
    <property type="nucleotide sequence ID" value="NZ_JAGTJJ010000117.1"/>
</dbReference>
<dbReference type="EMBL" id="JAGTJJ010000117">
    <property type="protein sequence ID" value="MDC3989499.1"/>
    <property type="molecule type" value="Genomic_DNA"/>
</dbReference>
<keyword evidence="5" id="KW-1185">Reference proteome</keyword>
<dbReference type="SUPFAM" id="SSF82657">
    <property type="entry name" value="BolA-like"/>
    <property type="match status" value="1"/>
</dbReference>
<comment type="caution">
    <text evidence="4">The sequence shown here is derived from an EMBL/GenBank/DDBJ whole genome shotgun (WGS) entry which is preliminary data.</text>
</comment>
<accession>A0A9X3XF62</accession>
<evidence type="ECO:0000256" key="3">
    <source>
        <dbReference type="SAM" id="MobiDB-lite"/>
    </source>
</evidence>
<evidence type="ECO:0000256" key="1">
    <source>
        <dbReference type="ARBA" id="ARBA00005578"/>
    </source>
</evidence>
<dbReference type="PANTHER" id="PTHR46229:SF2">
    <property type="entry name" value="BOLA-LIKE PROTEIN 1"/>
    <property type="match status" value="1"/>
</dbReference>
<gene>
    <name evidence="4" type="ORF">KEG57_54080</name>
</gene>
<dbReference type="InterPro" id="IPR036065">
    <property type="entry name" value="BolA-like_sf"/>
</dbReference>
<dbReference type="PIRSF" id="PIRSF003113">
    <property type="entry name" value="BolA"/>
    <property type="match status" value="1"/>
</dbReference>
<dbReference type="Gene3D" id="3.30.300.90">
    <property type="entry name" value="BolA-like"/>
    <property type="match status" value="1"/>
</dbReference>
<name>A0A9X3XF62_9BACT</name>
<sequence length="107" mass="11667">MSRQERIEQKLTEALTPVFLAVENESKNHNVPAGSETHFKVLVVSPAFEGLGTIDRHRKVHTALAVELRSGLHALTLRALTPAQYEAEGGQGFQSPPCLGGSKHDKK</sequence>
<evidence type="ECO:0000313" key="4">
    <source>
        <dbReference type="EMBL" id="MDC3989499.1"/>
    </source>
</evidence>
<feature type="region of interest" description="Disordered" evidence="3">
    <location>
        <begin position="86"/>
        <end position="107"/>
    </location>
</feature>
<dbReference type="InterPro" id="IPR002634">
    <property type="entry name" value="BolA"/>
</dbReference>
<dbReference type="Proteomes" id="UP001151081">
    <property type="component" value="Unassembled WGS sequence"/>
</dbReference>
<dbReference type="GO" id="GO:0006351">
    <property type="term" value="P:DNA-templated transcription"/>
    <property type="evidence" value="ECO:0007669"/>
    <property type="project" value="TreeGrafter"/>
</dbReference>
<proteinExistence type="inferred from homology"/>
<dbReference type="GO" id="GO:0005829">
    <property type="term" value="C:cytosol"/>
    <property type="evidence" value="ECO:0007669"/>
    <property type="project" value="TreeGrafter"/>
</dbReference>
<dbReference type="PANTHER" id="PTHR46229">
    <property type="entry name" value="BOLA TRANSCRIPTION REGULATOR"/>
    <property type="match status" value="1"/>
</dbReference>
<dbReference type="Pfam" id="PF01722">
    <property type="entry name" value="BolA"/>
    <property type="match status" value="1"/>
</dbReference>
<organism evidence="4 5">
    <name type="scientific">Polyangium jinanense</name>
    <dbReference type="NCBI Taxonomy" id="2829994"/>
    <lineage>
        <taxon>Bacteria</taxon>
        <taxon>Pseudomonadati</taxon>
        <taxon>Myxococcota</taxon>
        <taxon>Polyangia</taxon>
        <taxon>Polyangiales</taxon>
        <taxon>Polyangiaceae</taxon>
        <taxon>Polyangium</taxon>
    </lineage>
</organism>